<dbReference type="SUPFAM" id="SSF53335">
    <property type="entry name" value="S-adenosyl-L-methionine-dependent methyltransferases"/>
    <property type="match status" value="1"/>
</dbReference>
<evidence type="ECO:0000256" key="2">
    <source>
        <dbReference type="ARBA" id="ARBA00022679"/>
    </source>
</evidence>
<organism evidence="6 7">
    <name type="scientific">Penicillium cataractarum</name>
    <dbReference type="NCBI Taxonomy" id="2100454"/>
    <lineage>
        <taxon>Eukaryota</taxon>
        <taxon>Fungi</taxon>
        <taxon>Dikarya</taxon>
        <taxon>Ascomycota</taxon>
        <taxon>Pezizomycotina</taxon>
        <taxon>Eurotiomycetes</taxon>
        <taxon>Eurotiomycetidae</taxon>
        <taxon>Eurotiales</taxon>
        <taxon>Aspergillaceae</taxon>
        <taxon>Penicillium</taxon>
    </lineage>
</organism>
<keyword evidence="7" id="KW-1185">Reference proteome</keyword>
<dbReference type="AlphaFoldDB" id="A0A9W9VF45"/>
<feature type="active site" description="Proton acceptor" evidence="4">
    <location>
        <position position="268"/>
    </location>
</feature>
<accession>A0A9W9VF45</accession>
<feature type="domain" description="O-methyltransferase C-terminal" evidence="5">
    <location>
        <begin position="197"/>
        <end position="338"/>
    </location>
</feature>
<sequence length="360" mass="40353">MEGIVAQVKSLAQGVDGATHNSILQSLRELYLSLETRQDTMQRISYAHLEPILVKIGLDLNLFNILAESETPLTIGQLCDRTSAASDLLVGAVKETGEDTFMANNITKHLSDSLAPALLALPEFLAQTKYQDITSPVNTPLQKAFNTDLPGFLWAQTQPDVFRYFNQFMMAQHADMPHWLDSYPIEQRSQGLEPEQTLFVDIGGGIGHQCMALRERLPTVKNKVILQDLDVVVAQAIKHEGVEAMAYDFWQPQPIKGGRFYYMRNIMHDYPEEKAVIILKNVISALGTDSVILIDDMVLPGSGVHFHATQIDITMMSVLASHERTITQWYALIEKAGLKIKQIYTYNTRYDSVLECVPAE</sequence>
<evidence type="ECO:0000259" key="5">
    <source>
        <dbReference type="Pfam" id="PF00891"/>
    </source>
</evidence>
<dbReference type="RefSeq" id="XP_056557379.1">
    <property type="nucleotide sequence ID" value="XM_056695167.1"/>
</dbReference>
<dbReference type="InterPro" id="IPR029063">
    <property type="entry name" value="SAM-dependent_MTases_sf"/>
</dbReference>
<dbReference type="Gene3D" id="3.40.50.150">
    <property type="entry name" value="Vaccinia Virus protein VP39"/>
    <property type="match status" value="1"/>
</dbReference>
<evidence type="ECO:0000313" key="6">
    <source>
        <dbReference type="EMBL" id="KAJ5379808.1"/>
    </source>
</evidence>
<dbReference type="Pfam" id="PF00891">
    <property type="entry name" value="Methyltransf_2"/>
    <property type="match status" value="1"/>
</dbReference>
<dbReference type="PANTHER" id="PTHR43712:SF1">
    <property type="entry name" value="HYPOTHETICAL O-METHYLTRANSFERASE (EUROFUNG)-RELATED"/>
    <property type="match status" value="1"/>
</dbReference>
<dbReference type="EMBL" id="JAPZBS010000002">
    <property type="protein sequence ID" value="KAJ5379808.1"/>
    <property type="molecule type" value="Genomic_DNA"/>
</dbReference>
<dbReference type="PROSITE" id="PS51683">
    <property type="entry name" value="SAM_OMT_II"/>
    <property type="match status" value="1"/>
</dbReference>
<dbReference type="SUPFAM" id="SSF46785">
    <property type="entry name" value="Winged helix' DNA-binding domain"/>
    <property type="match status" value="1"/>
</dbReference>
<evidence type="ECO:0000256" key="4">
    <source>
        <dbReference type="PIRSR" id="PIRSR005739-1"/>
    </source>
</evidence>
<name>A0A9W9VF45_9EURO</name>
<dbReference type="OrthoDB" id="2410195at2759"/>
<dbReference type="GO" id="GO:0044550">
    <property type="term" value="P:secondary metabolite biosynthetic process"/>
    <property type="evidence" value="ECO:0007669"/>
    <property type="project" value="UniProtKB-ARBA"/>
</dbReference>
<dbReference type="PIRSF" id="PIRSF005739">
    <property type="entry name" value="O-mtase"/>
    <property type="match status" value="1"/>
</dbReference>
<comment type="caution">
    <text evidence="6">The sequence shown here is derived from an EMBL/GenBank/DDBJ whole genome shotgun (WGS) entry which is preliminary data.</text>
</comment>
<dbReference type="Gene3D" id="1.10.10.10">
    <property type="entry name" value="Winged helix-like DNA-binding domain superfamily/Winged helix DNA-binding domain"/>
    <property type="match status" value="1"/>
</dbReference>
<keyword evidence="1" id="KW-0489">Methyltransferase</keyword>
<evidence type="ECO:0000313" key="7">
    <source>
        <dbReference type="Proteomes" id="UP001147782"/>
    </source>
</evidence>
<gene>
    <name evidence="6" type="ORF">N7496_002236</name>
</gene>
<dbReference type="InterPro" id="IPR001077">
    <property type="entry name" value="COMT_C"/>
</dbReference>
<evidence type="ECO:0000256" key="1">
    <source>
        <dbReference type="ARBA" id="ARBA00022603"/>
    </source>
</evidence>
<dbReference type="InterPro" id="IPR036388">
    <property type="entry name" value="WH-like_DNA-bd_sf"/>
</dbReference>
<proteinExistence type="predicted"/>
<reference evidence="6" key="1">
    <citation type="submission" date="2022-11" db="EMBL/GenBank/DDBJ databases">
        <authorList>
            <person name="Petersen C."/>
        </authorList>
    </citation>
    <scope>NUCLEOTIDE SEQUENCE</scope>
    <source>
        <strain evidence="6">IBT 29864</strain>
    </source>
</reference>
<dbReference type="Proteomes" id="UP001147782">
    <property type="component" value="Unassembled WGS sequence"/>
</dbReference>
<dbReference type="GO" id="GO:0008171">
    <property type="term" value="F:O-methyltransferase activity"/>
    <property type="evidence" value="ECO:0007669"/>
    <property type="project" value="InterPro"/>
</dbReference>
<reference evidence="6" key="2">
    <citation type="journal article" date="2023" name="IMA Fungus">
        <title>Comparative genomic study of the Penicillium genus elucidates a diverse pangenome and 15 lateral gene transfer events.</title>
        <authorList>
            <person name="Petersen C."/>
            <person name="Sorensen T."/>
            <person name="Nielsen M.R."/>
            <person name="Sondergaard T.E."/>
            <person name="Sorensen J.L."/>
            <person name="Fitzpatrick D.A."/>
            <person name="Frisvad J.C."/>
            <person name="Nielsen K.L."/>
        </authorList>
    </citation>
    <scope>NUCLEOTIDE SEQUENCE</scope>
    <source>
        <strain evidence="6">IBT 29864</strain>
    </source>
</reference>
<keyword evidence="2" id="KW-0808">Transferase</keyword>
<dbReference type="GeneID" id="81434344"/>
<dbReference type="PANTHER" id="PTHR43712">
    <property type="entry name" value="PUTATIVE (AFU_ORTHOLOGUE AFUA_4G14580)-RELATED"/>
    <property type="match status" value="1"/>
</dbReference>
<evidence type="ECO:0000256" key="3">
    <source>
        <dbReference type="ARBA" id="ARBA00022691"/>
    </source>
</evidence>
<dbReference type="InterPro" id="IPR016461">
    <property type="entry name" value="COMT-like"/>
</dbReference>
<protein>
    <recommendedName>
        <fullName evidence="5">O-methyltransferase C-terminal domain-containing protein</fullName>
    </recommendedName>
</protein>
<dbReference type="GO" id="GO:0032259">
    <property type="term" value="P:methylation"/>
    <property type="evidence" value="ECO:0007669"/>
    <property type="project" value="UniProtKB-KW"/>
</dbReference>
<keyword evidence="3" id="KW-0949">S-adenosyl-L-methionine</keyword>
<dbReference type="InterPro" id="IPR036390">
    <property type="entry name" value="WH_DNA-bd_sf"/>
</dbReference>